<proteinExistence type="predicted"/>
<keyword evidence="3" id="KW-1185">Reference proteome</keyword>
<dbReference type="Proteomes" id="UP001492380">
    <property type="component" value="Unassembled WGS sequence"/>
</dbReference>
<sequence>MFRKGLRDKVWRARASSSFPEGTGPLSVVAGGEAPHFGMNTSFRQQPGPLDEPRPPFCGVLHSFLFLQRSLTFDTADANRSGGRMDASDPDSTETKTLSLFSFERRRLSRSATCESFLPATHAMPAHFPHMTAMVRRVAIAKTWRWVLLIQSGAGRLKSRRVSPEGALRSRRQRQSRLSDNLNVDLEKDDARPTDGTKLKRWAAWRYRGPRAKVPAMCMVPALDGFEKAGH</sequence>
<protein>
    <submittedName>
        <fullName evidence="2">Uncharacterized protein</fullName>
    </submittedName>
</protein>
<comment type="caution">
    <text evidence="2">The sequence shown here is derived from an EMBL/GenBank/DDBJ whole genome shotgun (WGS) entry which is preliminary data.</text>
</comment>
<reference evidence="2 3" key="1">
    <citation type="submission" date="2024-04" db="EMBL/GenBank/DDBJ databases">
        <title>Phyllosticta paracitricarpa is synonymous to the EU quarantine fungus P. citricarpa based on phylogenomic analyses.</title>
        <authorList>
            <consortium name="Lawrence Berkeley National Laboratory"/>
            <person name="Van Ingen-Buijs V.A."/>
            <person name="Van Westerhoven A.C."/>
            <person name="Haridas S."/>
            <person name="Skiadas P."/>
            <person name="Martin F."/>
            <person name="Groenewald J.Z."/>
            <person name="Crous P.W."/>
            <person name="Seidl M.F."/>
        </authorList>
    </citation>
    <scope>NUCLEOTIDE SEQUENCE [LARGE SCALE GENOMIC DNA]</scope>
    <source>
        <strain evidence="2 3">CBS 123374</strain>
    </source>
</reference>
<name>A0ABR1YCI8_9PEZI</name>
<dbReference type="EMBL" id="JBBWRZ010000012">
    <property type="protein sequence ID" value="KAK8224862.1"/>
    <property type="molecule type" value="Genomic_DNA"/>
</dbReference>
<evidence type="ECO:0000256" key="1">
    <source>
        <dbReference type="SAM" id="MobiDB-lite"/>
    </source>
</evidence>
<evidence type="ECO:0000313" key="3">
    <source>
        <dbReference type="Proteomes" id="UP001492380"/>
    </source>
</evidence>
<evidence type="ECO:0000313" key="2">
    <source>
        <dbReference type="EMBL" id="KAK8224862.1"/>
    </source>
</evidence>
<feature type="region of interest" description="Disordered" evidence="1">
    <location>
        <begin position="160"/>
        <end position="193"/>
    </location>
</feature>
<gene>
    <name evidence="2" type="ORF">HDK90DRAFT_93757</name>
</gene>
<accession>A0ABR1YCI8</accession>
<organism evidence="2 3">
    <name type="scientific">Phyllosticta capitalensis</name>
    <dbReference type="NCBI Taxonomy" id="121624"/>
    <lineage>
        <taxon>Eukaryota</taxon>
        <taxon>Fungi</taxon>
        <taxon>Dikarya</taxon>
        <taxon>Ascomycota</taxon>
        <taxon>Pezizomycotina</taxon>
        <taxon>Dothideomycetes</taxon>
        <taxon>Dothideomycetes incertae sedis</taxon>
        <taxon>Botryosphaeriales</taxon>
        <taxon>Phyllostictaceae</taxon>
        <taxon>Phyllosticta</taxon>
    </lineage>
</organism>